<evidence type="ECO:0000256" key="9">
    <source>
        <dbReference type="SAM" id="SignalP"/>
    </source>
</evidence>
<keyword evidence="5" id="KW-0735">Signal-anchor</keyword>
<feature type="chain" id="PRO_5003089401" evidence="9">
    <location>
        <begin position="17"/>
        <end position="234"/>
    </location>
</feature>
<dbReference type="Gene3D" id="3.20.20.80">
    <property type="entry name" value="Glycosidases"/>
    <property type="match status" value="1"/>
</dbReference>
<evidence type="ECO:0000256" key="1">
    <source>
        <dbReference type="ARBA" id="ARBA00004323"/>
    </source>
</evidence>
<comment type="similarity">
    <text evidence="2">Belongs to the glycosyl hydrolase 99 family.</text>
</comment>
<evidence type="ECO:0000256" key="4">
    <source>
        <dbReference type="ARBA" id="ARBA00022801"/>
    </source>
</evidence>
<dbReference type="InParanoid" id="D6WIF6"/>
<keyword evidence="11" id="KW-1185">Reference proteome</keyword>
<dbReference type="HOGENOM" id="CLU_1186360_0_0_1"/>
<dbReference type="PANTHER" id="PTHR13572">
    <property type="entry name" value="ENDO-ALPHA-1,2-MANNOSIDASE"/>
    <property type="match status" value="1"/>
</dbReference>
<evidence type="ECO:0000256" key="2">
    <source>
        <dbReference type="ARBA" id="ARBA00009559"/>
    </source>
</evidence>
<keyword evidence="8" id="KW-0472">Membrane</keyword>
<evidence type="ECO:0000256" key="3">
    <source>
        <dbReference type="ARBA" id="ARBA00022692"/>
    </source>
</evidence>
<name>D6WIF6_TRICA</name>
<dbReference type="Pfam" id="PF16317">
    <property type="entry name" value="Glyco_hydro_99"/>
    <property type="match status" value="1"/>
</dbReference>
<feature type="signal peptide" evidence="9">
    <location>
        <begin position="1"/>
        <end position="16"/>
    </location>
</feature>
<evidence type="ECO:0000313" key="11">
    <source>
        <dbReference type="Proteomes" id="UP000007266"/>
    </source>
</evidence>
<proteinExistence type="inferred from homology"/>
<dbReference type="EMBL" id="KQ971334">
    <property type="protein sequence ID" value="EFA01070.1"/>
    <property type="molecule type" value="Genomic_DNA"/>
</dbReference>
<dbReference type="GO" id="GO:0016798">
    <property type="term" value="F:hydrolase activity, acting on glycosyl bonds"/>
    <property type="evidence" value="ECO:0007669"/>
    <property type="project" value="InterPro"/>
</dbReference>
<accession>D6WIF6</accession>
<keyword evidence="6" id="KW-1133">Transmembrane helix</keyword>
<keyword evidence="3" id="KW-0812">Transmembrane</keyword>
<dbReference type="KEGG" id="tca:103312508"/>
<keyword evidence="4" id="KW-0378">Hydrolase</keyword>
<evidence type="ECO:0000256" key="5">
    <source>
        <dbReference type="ARBA" id="ARBA00022968"/>
    </source>
</evidence>
<evidence type="ECO:0000256" key="8">
    <source>
        <dbReference type="ARBA" id="ARBA00023136"/>
    </source>
</evidence>
<comment type="subcellular location">
    <subcellularLocation>
        <location evidence="1">Golgi apparatus membrane</location>
        <topology evidence="1">Single-pass type II membrane protein</topology>
    </subcellularLocation>
</comment>
<reference evidence="10 11" key="1">
    <citation type="journal article" date="2008" name="Nature">
        <title>The genome of the model beetle and pest Tribolium castaneum.</title>
        <authorList>
            <consortium name="Tribolium Genome Sequencing Consortium"/>
            <person name="Richards S."/>
            <person name="Gibbs R.A."/>
            <person name="Weinstock G.M."/>
            <person name="Brown S.J."/>
            <person name="Denell R."/>
            <person name="Beeman R.W."/>
            <person name="Gibbs R."/>
            <person name="Beeman R.W."/>
            <person name="Brown S.J."/>
            <person name="Bucher G."/>
            <person name="Friedrich M."/>
            <person name="Grimmelikhuijzen C.J."/>
            <person name="Klingler M."/>
            <person name="Lorenzen M."/>
            <person name="Richards S."/>
            <person name="Roth S."/>
            <person name="Schroder R."/>
            <person name="Tautz D."/>
            <person name="Zdobnov E.M."/>
            <person name="Muzny D."/>
            <person name="Gibbs R.A."/>
            <person name="Weinstock G.M."/>
            <person name="Attaway T."/>
            <person name="Bell S."/>
            <person name="Buhay C.J."/>
            <person name="Chandrabose M.N."/>
            <person name="Chavez D."/>
            <person name="Clerk-Blankenburg K.P."/>
            <person name="Cree A."/>
            <person name="Dao M."/>
            <person name="Davis C."/>
            <person name="Chacko J."/>
            <person name="Dinh H."/>
            <person name="Dugan-Rocha S."/>
            <person name="Fowler G."/>
            <person name="Garner T.T."/>
            <person name="Garnes J."/>
            <person name="Gnirke A."/>
            <person name="Hawes A."/>
            <person name="Hernandez J."/>
            <person name="Hines S."/>
            <person name="Holder M."/>
            <person name="Hume J."/>
            <person name="Jhangiani S.N."/>
            <person name="Joshi V."/>
            <person name="Khan Z.M."/>
            <person name="Jackson L."/>
            <person name="Kovar C."/>
            <person name="Kowis A."/>
            <person name="Lee S."/>
            <person name="Lewis L.R."/>
            <person name="Margolis J."/>
            <person name="Morgan M."/>
            <person name="Nazareth L.V."/>
            <person name="Nguyen N."/>
            <person name="Okwuonu G."/>
            <person name="Parker D."/>
            <person name="Richards S."/>
            <person name="Ruiz S.J."/>
            <person name="Santibanez J."/>
            <person name="Savard J."/>
            <person name="Scherer S.E."/>
            <person name="Schneider B."/>
            <person name="Sodergren E."/>
            <person name="Tautz D."/>
            <person name="Vattahil S."/>
            <person name="Villasana D."/>
            <person name="White C.S."/>
            <person name="Wright R."/>
            <person name="Park Y."/>
            <person name="Beeman R.W."/>
            <person name="Lord J."/>
            <person name="Oppert B."/>
            <person name="Lorenzen M."/>
            <person name="Brown S."/>
            <person name="Wang L."/>
            <person name="Savard J."/>
            <person name="Tautz D."/>
            <person name="Richards S."/>
            <person name="Weinstock G."/>
            <person name="Gibbs R.A."/>
            <person name="Liu Y."/>
            <person name="Worley K."/>
            <person name="Weinstock G."/>
            <person name="Elsik C.G."/>
            <person name="Reese J.T."/>
            <person name="Elhaik E."/>
            <person name="Landan G."/>
            <person name="Graur D."/>
            <person name="Arensburger P."/>
            <person name="Atkinson P."/>
            <person name="Beeman R.W."/>
            <person name="Beidler J."/>
            <person name="Brown S.J."/>
            <person name="Demuth J.P."/>
            <person name="Drury D.W."/>
            <person name="Du Y.Z."/>
            <person name="Fujiwara H."/>
            <person name="Lorenzen M."/>
            <person name="Maselli V."/>
            <person name="Osanai M."/>
            <person name="Park Y."/>
            <person name="Robertson H.M."/>
            <person name="Tu Z."/>
            <person name="Wang J.J."/>
            <person name="Wang S."/>
            <person name="Richards S."/>
            <person name="Song H."/>
            <person name="Zhang L."/>
            <person name="Sodergren E."/>
            <person name="Werner D."/>
            <person name="Stanke M."/>
            <person name="Morgenstern B."/>
            <person name="Solovyev V."/>
            <person name="Kosarev P."/>
            <person name="Brown G."/>
            <person name="Chen H.C."/>
            <person name="Ermolaeva O."/>
            <person name="Hlavina W."/>
            <person name="Kapustin Y."/>
            <person name="Kiryutin B."/>
            <person name="Kitts P."/>
            <person name="Maglott D."/>
            <person name="Pruitt K."/>
            <person name="Sapojnikov V."/>
            <person name="Souvorov A."/>
            <person name="Mackey A.J."/>
            <person name="Waterhouse R.M."/>
            <person name="Wyder S."/>
            <person name="Zdobnov E.M."/>
            <person name="Zdobnov E.M."/>
            <person name="Wyder S."/>
            <person name="Kriventseva E.V."/>
            <person name="Kadowaki T."/>
            <person name="Bork P."/>
            <person name="Aranda M."/>
            <person name="Bao R."/>
            <person name="Beermann A."/>
            <person name="Berns N."/>
            <person name="Bolognesi R."/>
            <person name="Bonneton F."/>
            <person name="Bopp D."/>
            <person name="Brown S.J."/>
            <person name="Bucher G."/>
            <person name="Butts T."/>
            <person name="Chaumot A."/>
            <person name="Denell R.E."/>
            <person name="Ferrier D.E."/>
            <person name="Friedrich M."/>
            <person name="Gordon C.M."/>
            <person name="Jindra M."/>
            <person name="Klingler M."/>
            <person name="Lan Q."/>
            <person name="Lattorff H.M."/>
            <person name="Laudet V."/>
            <person name="von Levetsow C."/>
            <person name="Liu Z."/>
            <person name="Lutz R."/>
            <person name="Lynch J.A."/>
            <person name="da Fonseca R.N."/>
            <person name="Posnien N."/>
            <person name="Reuter R."/>
            <person name="Roth S."/>
            <person name="Savard J."/>
            <person name="Schinko J.B."/>
            <person name="Schmitt C."/>
            <person name="Schoppmeier M."/>
            <person name="Schroder R."/>
            <person name="Shippy T.D."/>
            <person name="Simonnet F."/>
            <person name="Marques-Souza H."/>
            <person name="Tautz D."/>
            <person name="Tomoyasu Y."/>
            <person name="Trauner J."/>
            <person name="Van der Zee M."/>
            <person name="Vervoort M."/>
            <person name="Wittkopp N."/>
            <person name="Wimmer E.A."/>
            <person name="Yang X."/>
            <person name="Jones A.K."/>
            <person name="Sattelle D.B."/>
            <person name="Ebert P.R."/>
            <person name="Nelson D."/>
            <person name="Scott J.G."/>
            <person name="Beeman R.W."/>
            <person name="Muthukrishnan S."/>
            <person name="Kramer K.J."/>
            <person name="Arakane Y."/>
            <person name="Beeman R.W."/>
            <person name="Zhu Q."/>
            <person name="Hogenkamp D."/>
            <person name="Dixit R."/>
            <person name="Oppert B."/>
            <person name="Jiang H."/>
            <person name="Zou Z."/>
            <person name="Marshall J."/>
            <person name="Elpidina E."/>
            <person name="Vinokurov K."/>
            <person name="Oppert C."/>
            <person name="Zou Z."/>
            <person name="Evans J."/>
            <person name="Lu Z."/>
            <person name="Zhao P."/>
            <person name="Sumathipala N."/>
            <person name="Altincicek B."/>
            <person name="Vilcinskas A."/>
            <person name="Williams M."/>
            <person name="Hultmark D."/>
            <person name="Hetru C."/>
            <person name="Jiang H."/>
            <person name="Grimmelikhuijzen C.J."/>
            <person name="Hauser F."/>
            <person name="Cazzamali G."/>
            <person name="Williamson M."/>
            <person name="Park Y."/>
            <person name="Li B."/>
            <person name="Tanaka Y."/>
            <person name="Predel R."/>
            <person name="Neupert S."/>
            <person name="Schachtner J."/>
            <person name="Verleyen P."/>
            <person name="Raible F."/>
            <person name="Bork P."/>
            <person name="Friedrich M."/>
            <person name="Walden K.K."/>
            <person name="Robertson H.M."/>
            <person name="Angeli S."/>
            <person name="Foret S."/>
            <person name="Bucher G."/>
            <person name="Schuetz S."/>
            <person name="Maleszka R."/>
            <person name="Wimmer E.A."/>
            <person name="Beeman R.W."/>
            <person name="Lorenzen M."/>
            <person name="Tomoyasu Y."/>
            <person name="Miller S.C."/>
            <person name="Grossmann D."/>
            <person name="Bucher G."/>
        </authorList>
    </citation>
    <scope>NUCLEOTIDE SEQUENCE [LARGE SCALE GENOMIC DNA]</scope>
    <source>
        <strain evidence="10 11">Georgia GA2</strain>
    </source>
</reference>
<keyword evidence="7" id="KW-0333">Golgi apparatus</keyword>
<dbReference type="InterPro" id="IPR026071">
    <property type="entry name" value="Glyco_Hydrolase_99"/>
</dbReference>
<dbReference type="GO" id="GO:0000139">
    <property type="term" value="C:Golgi membrane"/>
    <property type="evidence" value="ECO:0007669"/>
    <property type="project" value="UniProtKB-SubCell"/>
</dbReference>
<dbReference type="PANTHER" id="PTHR13572:SF4">
    <property type="entry name" value="RE57134P"/>
    <property type="match status" value="1"/>
</dbReference>
<keyword evidence="9" id="KW-0732">Signal</keyword>
<dbReference type="Proteomes" id="UP000007266">
    <property type="component" value="Linkage group 3"/>
</dbReference>
<evidence type="ECO:0000256" key="6">
    <source>
        <dbReference type="ARBA" id="ARBA00022989"/>
    </source>
</evidence>
<evidence type="ECO:0000256" key="7">
    <source>
        <dbReference type="ARBA" id="ARBA00023034"/>
    </source>
</evidence>
<protein>
    <submittedName>
        <fullName evidence="10">Uncharacterized protein</fullName>
    </submittedName>
</protein>
<dbReference type="OrthoDB" id="406152at2759"/>
<gene>
    <name evidence="10" type="primary">AUGUSTUS-3.0.2_03990</name>
    <name evidence="10" type="ORF">TcasGA2_TC003990</name>
</gene>
<dbReference type="AlphaFoldDB" id="D6WIF6"/>
<sequence length="234" mass="26390">MKIFLLLIPLWASAQSHDIYVHMMPWFETKETNGGTWGIHWTMANRNPDNIIDGKQDIASFYHPEIGAYASADPNVIDWQMGYMKTAGIKGIFLDWPGTTQAMDYPKNRENCEAIIAGTERAGLQFAVVYEDNNLNLAGVPDKIAQGTADMQYLQDNYFSKSNYVKVNGAPLLLDFGPQALFDANWDAIFTPLNPKPTFLTLWNQHQQGGSMVAGEYAWVYSNFLDGLNNWLVH</sequence>
<evidence type="ECO:0000313" key="10">
    <source>
        <dbReference type="EMBL" id="EFA01070.1"/>
    </source>
</evidence>
<organism evidence="10 11">
    <name type="scientific">Tribolium castaneum</name>
    <name type="common">Red flour beetle</name>
    <dbReference type="NCBI Taxonomy" id="7070"/>
    <lineage>
        <taxon>Eukaryota</taxon>
        <taxon>Metazoa</taxon>
        <taxon>Ecdysozoa</taxon>
        <taxon>Arthropoda</taxon>
        <taxon>Hexapoda</taxon>
        <taxon>Insecta</taxon>
        <taxon>Pterygota</taxon>
        <taxon>Neoptera</taxon>
        <taxon>Endopterygota</taxon>
        <taxon>Coleoptera</taxon>
        <taxon>Polyphaga</taxon>
        <taxon>Cucujiformia</taxon>
        <taxon>Tenebrionidae</taxon>
        <taxon>Tenebrionidae incertae sedis</taxon>
        <taxon>Tribolium</taxon>
    </lineage>
</organism>
<reference evidence="10 11" key="2">
    <citation type="journal article" date="2010" name="Nucleic Acids Res.">
        <title>BeetleBase in 2010: revisions to provide comprehensive genomic information for Tribolium castaneum.</title>
        <authorList>
            <person name="Kim H.S."/>
            <person name="Murphy T."/>
            <person name="Xia J."/>
            <person name="Caragea D."/>
            <person name="Park Y."/>
            <person name="Beeman R.W."/>
            <person name="Lorenzen M.D."/>
            <person name="Butcher S."/>
            <person name="Manak J.R."/>
            <person name="Brown S.J."/>
        </authorList>
    </citation>
    <scope>GENOME REANNOTATION</scope>
    <source>
        <strain evidence="10 11">Georgia GA2</strain>
    </source>
</reference>